<dbReference type="InterPro" id="IPR015273">
    <property type="entry name" value="Cys-tRNA-synt_Ia_DALR"/>
</dbReference>
<evidence type="ECO:0000256" key="3">
    <source>
        <dbReference type="ARBA" id="ARBA00022490"/>
    </source>
</evidence>
<dbReference type="GO" id="GO:0005829">
    <property type="term" value="C:cytosol"/>
    <property type="evidence" value="ECO:0007669"/>
    <property type="project" value="TreeGrafter"/>
</dbReference>
<protein>
    <recommendedName>
        <fullName evidence="12">Cysteine--tRNA ligase</fullName>
        <ecNumber evidence="12">6.1.1.16</ecNumber>
    </recommendedName>
    <alternativeName>
        <fullName evidence="12">Cysteinyl-tRNA synthetase</fullName>
        <shortName evidence="12">CysRS</shortName>
    </alternativeName>
</protein>
<keyword evidence="10 12" id="KW-0030">Aminoacyl-tRNA synthetase</keyword>
<sequence length="462" mass="54506">MRFFDTRTSSLVPLFEDRVRIYVCGITPYDFSHLGHARSAVVFDTLRRYLEFRGREVILVQNYTDVDDKIIKRAVKEGKTAKEIAERFIAEFEEDMKALNVKKPTYSPRVTENIPEIVSFIEKLLEKGHAYQVDNEVYFHVPSFEKYGELSKQSLEELNRHRIEPDPRKKDVKDFALWKSAKEEDFIAKAYFNSPWGLGRPGWHIECSVMSSKFLGVPFEIHGGGRDLIFPHHENERAQTYALFGTEPVKIWMHNDFLKISGEKMSKSLGNIVRIRDAIAKHRGEVLRYFLLTAHYRSALNYSETELEKARKAYEYLRHSLLNVDMEIAFLKTFDCQRTKTFDLRSFENEFISAMDDDLNTPKAIATIHTYANVVNKELHNFNLETLERFLEMMLNFFSVLGLFEGWKRIRVLKKEEVELLREREFARKSGDFEKADKIREKFREKGIVLLDTKWGTRWRYE</sequence>
<dbReference type="InterPro" id="IPR032678">
    <property type="entry name" value="tRNA-synt_1_cat_dom"/>
</dbReference>
<dbReference type="PANTHER" id="PTHR10890">
    <property type="entry name" value="CYSTEINYL-TRNA SYNTHETASE"/>
    <property type="match status" value="1"/>
</dbReference>
<keyword evidence="9 12" id="KW-0648">Protein biosynthesis</keyword>
<dbReference type="SUPFAM" id="SSF47323">
    <property type="entry name" value="Anticodon-binding domain of a subclass of class I aminoacyl-tRNA synthetases"/>
    <property type="match status" value="1"/>
</dbReference>
<accession>A0A7J3M248</accession>
<dbReference type="SMART" id="SM00840">
    <property type="entry name" value="DALR_2"/>
    <property type="match status" value="1"/>
</dbReference>
<keyword evidence="4 12" id="KW-0436">Ligase</keyword>
<comment type="catalytic activity">
    <reaction evidence="11 12">
        <text>tRNA(Cys) + L-cysteine + ATP = L-cysteinyl-tRNA(Cys) + AMP + diphosphate</text>
        <dbReference type="Rhea" id="RHEA:17773"/>
        <dbReference type="Rhea" id="RHEA-COMP:9661"/>
        <dbReference type="Rhea" id="RHEA-COMP:9679"/>
        <dbReference type="ChEBI" id="CHEBI:30616"/>
        <dbReference type="ChEBI" id="CHEBI:33019"/>
        <dbReference type="ChEBI" id="CHEBI:35235"/>
        <dbReference type="ChEBI" id="CHEBI:78442"/>
        <dbReference type="ChEBI" id="CHEBI:78517"/>
        <dbReference type="ChEBI" id="CHEBI:456215"/>
        <dbReference type="EC" id="6.1.1.16"/>
    </reaction>
</comment>
<dbReference type="NCBIfam" id="TIGR00435">
    <property type="entry name" value="cysS"/>
    <property type="match status" value="1"/>
</dbReference>
<dbReference type="AlphaFoldDB" id="A0A7J3M248"/>
<proteinExistence type="inferred from homology"/>
<feature type="binding site" evidence="12">
    <location>
        <position position="24"/>
    </location>
    <ligand>
        <name>Zn(2+)</name>
        <dbReference type="ChEBI" id="CHEBI:29105"/>
    </ligand>
</feature>
<feature type="binding site" evidence="12">
    <location>
        <position position="207"/>
    </location>
    <ligand>
        <name>Zn(2+)</name>
        <dbReference type="ChEBI" id="CHEBI:29105"/>
    </ligand>
</feature>
<dbReference type="PRINTS" id="PR00983">
    <property type="entry name" value="TRNASYNTHCYS"/>
</dbReference>
<dbReference type="SUPFAM" id="SSF52374">
    <property type="entry name" value="Nucleotidylyl transferase"/>
    <property type="match status" value="1"/>
</dbReference>
<dbReference type="HAMAP" id="MF_00041">
    <property type="entry name" value="Cys_tRNA_synth"/>
    <property type="match status" value="1"/>
</dbReference>
<dbReference type="GO" id="GO:0008270">
    <property type="term" value="F:zinc ion binding"/>
    <property type="evidence" value="ECO:0007669"/>
    <property type="project" value="UniProtKB-UniRule"/>
</dbReference>
<keyword evidence="7 12" id="KW-0862">Zinc</keyword>
<evidence type="ECO:0000256" key="10">
    <source>
        <dbReference type="ARBA" id="ARBA00023146"/>
    </source>
</evidence>
<dbReference type="GO" id="GO:0004817">
    <property type="term" value="F:cysteine-tRNA ligase activity"/>
    <property type="evidence" value="ECO:0007669"/>
    <property type="project" value="UniProtKB-UniRule"/>
</dbReference>
<evidence type="ECO:0000256" key="1">
    <source>
        <dbReference type="ARBA" id="ARBA00004496"/>
    </source>
</evidence>
<keyword evidence="3 12" id="KW-0963">Cytoplasm</keyword>
<dbReference type="Pfam" id="PF23493">
    <property type="entry name" value="CysS_C"/>
    <property type="match status" value="1"/>
</dbReference>
<dbReference type="Gene3D" id="3.40.50.620">
    <property type="entry name" value="HUPs"/>
    <property type="match status" value="1"/>
</dbReference>
<evidence type="ECO:0000259" key="13">
    <source>
        <dbReference type="SMART" id="SM00840"/>
    </source>
</evidence>
<dbReference type="Gene3D" id="1.20.120.1910">
    <property type="entry name" value="Cysteine-tRNA ligase, C-terminal anti-codon recognition domain"/>
    <property type="match status" value="1"/>
</dbReference>
<evidence type="ECO:0000256" key="9">
    <source>
        <dbReference type="ARBA" id="ARBA00022917"/>
    </source>
</evidence>
<evidence type="ECO:0000256" key="4">
    <source>
        <dbReference type="ARBA" id="ARBA00022598"/>
    </source>
</evidence>
<evidence type="ECO:0000256" key="5">
    <source>
        <dbReference type="ARBA" id="ARBA00022723"/>
    </source>
</evidence>
<organism evidence="14">
    <name type="scientific">Archaeoglobus fulgidus</name>
    <dbReference type="NCBI Taxonomy" id="2234"/>
    <lineage>
        <taxon>Archaea</taxon>
        <taxon>Methanobacteriati</taxon>
        <taxon>Methanobacteriota</taxon>
        <taxon>Archaeoglobi</taxon>
        <taxon>Archaeoglobales</taxon>
        <taxon>Archaeoglobaceae</taxon>
        <taxon>Archaeoglobus</taxon>
    </lineage>
</organism>
<dbReference type="EC" id="6.1.1.16" evidence="12"/>
<comment type="caution">
    <text evidence="14">The sequence shown here is derived from an EMBL/GenBank/DDBJ whole genome shotgun (WGS) entry which is preliminary data.</text>
</comment>
<dbReference type="PANTHER" id="PTHR10890:SF3">
    <property type="entry name" value="CYSTEINE--TRNA LIGASE, CYTOPLASMIC"/>
    <property type="match status" value="1"/>
</dbReference>
<feature type="short sequence motif" description="'HIGH' region" evidence="12">
    <location>
        <begin position="26"/>
        <end position="36"/>
    </location>
</feature>
<evidence type="ECO:0000256" key="7">
    <source>
        <dbReference type="ARBA" id="ARBA00022833"/>
    </source>
</evidence>
<dbReference type="InterPro" id="IPR015803">
    <property type="entry name" value="Cys-tRNA-ligase"/>
</dbReference>
<keyword evidence="8 12" id="KW-0067">ATP-binding</keyword>
<keyword evidence="5 12" id="KW-0479">Metal-binding</keyword>
<dbReference type="Pfam" id="PF09190">
    <property type="entry name" value="DALR_2"/>
    <property type="match status" value="1"/>
</dbReference>
<reference evidence="14" key="1">
    <citation type="journal article" date="2020" name="mSystems">
        <title>Genome- and Community-Level Interaction Insights into Carbon Utilization and Element Cycling Functions of Hydrothermarchaeota in Hydrothermal Sediment.</title>
        <authorList>
            <person name="Zhou Z."/>
            <person name="Liu Y."/>
            <person name="Xu W."/>
            <person name="Pan J."/>
            <person name="Luo Z.H."/>
            <person name="Li M."/>
        </authorList>
    </citation>
    <scope>NUCLEOTIDE SEQUENCE [LARGE SCALE GENOMIC DNA]</scope>
    <source>
        <strain evidence="14">SpSt-587</strain>
    </source>
</reference>
<evidence type="ECO:0000256" key="11">
    <source>
        <dbReference type="ARBA" id="ARBA00047398"/>
    </source>
</evidence>
<gene>
    <name evidence="12" type="primary">cysS</name>
    <name evidence="14" type="ORF">ENT52_05190</name>
</gene>
<evidence type="ECO:0000256" key="8">
    <source>
        <dbReference type="ARBA" id="ARBA00022840"/>
    </source>
</evidence>
<dbReference type="EMBL" id="DSYZ01000098">
    <property type="protein sequence ID" value="HGT83102.1"/>
    <property type="molecule type" value="Genomic_DNA"/>
</dbReference>
<feature type="binding site" evidence="12">
    <location>
        <position position="232"/>
    </location>
    <ligand>
        <name>Zn(2+)</name>
        <dbReference type="ChEBI" id="CHEBI:29105"/>
    </ligand>
</feature>
<dbReference type="InterPro" id="IPR009080">
    <property type="entry name" value="tRNAsynth_Ia_anticodon-bd"/>
</dbReference>
<dbReference type="Pfam" id="PF01406">
    <property type="entry name" value="tRNA-synt_1e"/>
    <property type="match status" value="1"/>
</dbReference>
<comment type="subcellular location">
    <subcellularLocation>
        <location evidence="1 12">Cytoplasm</location>
    </subcellularLocation>
</comment>
<feature type="domain" description="Cysteinyl-tRNA synthetase class Ia DALR" evidence="13">
    <location>
        <begin position="350"/>
        <end position="408"/>
    </location>
</feature>
<evidence type="ECO:0000313" key="14">
    <source>
        <dbReference type="EMBL" id="HGT83102.1"/>
    </source>
</evidence>
<keyword evidence="6 12" id="KW-0547">Nucleotide-binding</keyword>
<feature type="binding site" evidence="12">
    <location>
        <position position="236"/>
    </location>
    <ligand>
        <name>Zn(2+)</name>
        <dbReference type="ChEBI" id="CHEBI:29105"/>
    </ligand>
</feature>
<dbReference type="InterPro" id="IPR014729">
    <property type="entry name" value="Rossmann-like_a/b/a_fold"/>
</dbReference>
<dbReference type="GO" id="GO:0006423">
    <property type="term" value="P:cysteinyl-tRNA aminoacylation"/>
    <property type="evidence" value="ECO:0007669"/>
    <property type="project" value="UniProtKB-UniRule"/>
</dbReference>
<evidence type="ECO:0000256" key="2">
    <source>
        <dbReference type="ARBA" id="ARBA00005594"/>
    </source>
</evidence>
<name>A0A7J3M248_ARCFL</name>
<dbReference type="GO" id="GO:0005524">
    <property type="term" value="F:ATP binding"/>
    <property type="evidence" value="ECO:0007669"/>
    <property type="project" value="UniProtKB-UniRule"/>
</dbReference>
<dbReference type="InterPro" id="IPR056411">
    <property type="entry name" value="CysS_C"/>
</dbReference>
<comment type="cofactor">
    <cofactor evidence="12">
        <name>Zn(2+)</name>
        <dbReference type="ChEBI" id="CHEBI:29105"/>
    </cofactor>
    <text evidence="12">Binds 1 zinc ion per subunit.</text>
</comment>
<dbReference type="InterPro" id="IPR024909">
    <property type="entry name" value="Cys-tRNA/MSH_ligase"/>
</dbReference>
<evidence type="ECO:0000256" key="6">
    <source>
        <dbReference type="ARBA" id="ARBA00022741"/>
    </source>
</evidence>
<dbReference type="CDD" id="cd00672">
    <property type="entry name" value="CysRS_core"/>
    <property type="match status" value="1"/>
</dbReference>
<evidence type="ECO:0000256" key="12">
    <source>
        <dbReference type="HAMAP-Rule" id="MF_00041"/>
    </source>
</evidence>
<feature type="short sequence motif" description="'KMSKS' region" evidence="12">
    <location>
        <begin position="264"/>
        <end position="268"/>
    </location>
</feature>
<comment type="similarity">
    <text evidence="2 12">Belongs to the class-I aminoacyl-tRNA synthetase family.</text>
</comment>
<feature type="binding site" evidence="12">
    <location>
        <position position="267"/>
    </location>
    <ligand>
        <name>ATP</name>
        <dbReference type="ChEBI" id="CHEBI:30616"/>
    </ligand>
</feature>